<dbReference type="CDD" id="cd02440">
    <property type="entry name" value="AdoMet_MTases"/>
    <property type="match status" value="1"/>
</dbReference>
<dbReference type="SUPFAM" id="SSF53335">
    <property type="entry name" value="S-adenosyl-L-methionine-dependent methyltransferases"/>
    <property type="match status" value="1"/>
</dbReference>
<evidence type="ECO:0000313" key="2">
    <source>
        <dbReference type="Proteomes" id="UP001139451"/>
    </source>
</evidence>
<keyword evidence="1" id="KW-0808">Transferase</keyword>
<dbReference type="EMBL" id="JAMLDX010000025">
    <property type="protein sequence ID" value="MCP3732907.1"/>
    <property type="molecule type" value="Genomic_DNA"/>
</dbReference>
<dbReference type="GO" id="GO:0032259">
    <property type="term" value="P:methylation"/>
    <property type="evidence" value="ECO:0007669"/>
    <property type="project" value="UniProtKB-KW"/>
</dbReference>
<dbReference type="GO" id="GO:0008168">
    <property type="term" value="F:methyltransferase activity"/>
    <property type="evidence" value="ECO:0007669"/>
    <property type="project" value="UniProtKB-KW"/>
</dbReference>
<accession>A0A9X2HNH5</accession>
<dbReference type="Gene3D" id="3.40.50.150">
    <property type="entry name" value="Vaccinia Virus protein VP39"/>
    <property type="match status" value="1"/>
</dbReference>
<evidence type="ECO:0000313" key="1">
    <source>
        <dbReference type="EMBL" id="MCP3732907.1"/>
    </source>
</evidence>
<keyword evidence="2" id="KW-1185">Reference proteome</keyword>
<dbReference type="RefSeq" id="WP_254296826.1">
    <property type="nucleotide sequence ID" value="NZ_JAMLDX010000025.1"/>
</dbReference>
<dbReference type="PANTHER" id="PTHR43861:SF6">
    <property type="entry name" value="METHYLTRANSFERASE TYPE 11"/>
    <property type="match status" value="1"/>
</dbReference>
<name>A0A9X2HNH5_9SPHN</name>
<dbReference type="Proteomes" id="UP001139451">
    <property type="component" value="Unassembled WGS sequence"/>
</dbReference>
<keyword evidence="1" id="KW-0489">Methyltransferase</keyword>
<gene>
    <name evidence="1" type="ORF">M9978_21045</name>
</gene>
<dbReference type="PANTHER" id="PTHR43861">
    <property type="entry name" value="TRANS-ACONITATE 2-METHYLTRANSFERASE-RELATED"/>
    <property type="match status" value="1"/>
</dbReference>
<dbReference type="Pfam" id="PF13489">
    <property type="entry name" value="Methyltransf_23"/>
    <property type="match status" value="1"/>
</dbReference>
<protein>
    <submittedName>
        <fullName evidence="1">Class I SAM-dependent methyltransferase</fullName>
    </submittedName>
</protein>
<proteinExistence type="predicted"/>
<organism evidence="1 2">
    <name type="scientific">Sphingomonas tagetis</name>
    <dbReference type="NCBI Taxonomy" id="2949092"/>
    <lineage>
        <taxon>Bacteria</taxon>
        <taxon>Pseudomonadati</taxon>
        <taxon>Pseudomonadota</taxon>
        <taxon>Alphaproteobacteria</taxon>
        <taxon>Sphingomonadales</taxon>
        <taxon>Sphingomonadaceae</taxon>
        <taxon>Sphingomonas</taxon>
    </lineage>
</organism>
<dbReference type="AlphaFoldDB" id="A0A9X2HNH5"/>
<reference evidence="1" key="1">
    <citation type="submission" date="2022-05" db="EMBL/GenBank/DDBJ databases">
        <title>Sphingomonas sp. strain MG17 Genome sequencing and assembly.</title>
        <authorList>
            <person name="Kim I."/>
        </authorList>
    </citation>
    <scope>NUCLEOTIDE SEQUENCE</scope>
    <source>
        <strain evidence="1">MG17</strain>
    </source>
</reference>
<comment type="caution">
    <text evidence="1">The sequence shown here is derived from an EMBL/GenBank/DDBJ whole genome shotgun (WGS) entry which is preliminary data.</text>
</comment>
<dbReference type="InterPro" id="IPR029063">
    <property type="entry name" value="SAM-dependent_MTases_sf"/>
</dbReference>
<sequence length="310" mass="34126">MTTAPCPLCLTNETSLVEVIHGQKLTRAWFKSYGINIDLHGEDVSYICCNRCDLKFFHPPSAGGGDLYDTLQKFDWYYTTAKPEYDIAKPLLPAEGPILEVGSGKAAFASYIGTHRYTGLEFSDAAFRRAAEAGITLLKETIEDHAAAHPAAYDGVVSFQVLEHVTDPHRFVQGCVQALKPGGTLVLAVPDHEGLCGIAQNNILDMPPHHVSHWSEQSLRMLAELYDLEVVVIERETVSSLHTAWAARAVEERKLRHRFGLGETLLDTSIVGRAISKYAGLRAADQPAPEDMAGHTVVASYRKTARRRDA</sequence>